<dbReference type="Proteomes" id="UP000017820">
    <property type="component" value="Unassembled WGS sequence"/>
</dbReference>
<proteinExistence type="predicted"/>
<evidence type="ECO:0000313" key="2">
    <source>
        <dbReference type="Proteomes" id="UP000017820"/>
    </source>
</evidence>
<reference evidence="1 2" key="1">
    <citation type="submission" date="2013-07" db="EMBL/GenBank/DDBJ databases">
        <title>Draft genome sequence of Pseudoalteromonas luteoviolacea 2ta16.</title>
        <authorList>
            <person name="Allen E.E."/>
            <person name="Azam F."/>
            <person name="Podell S."/>
        </authorList>
    </citation>
    <scope>NUCLEOTIDE SEQUENCE [LARGE SCALE GENOMIC DNA]</scope>
    <source>
        <strain evidence="1 2">2ta16</strain>
    </source>
</reference>
<sequence>MRISADFNALSANSVVTRFFNAICLLCLESRDRYLTSDGYIKKLPNDAISKKFDDCDQYLTYHFVLRGIEDCATAHFYGIIARL</sequence>
<comment type="caution">
    <text evidence="1">The sequence shown here is derived from an EMBL/GenBank/DDBJ whole genome shotgun (WGS) entry which is preliminary data.</text>
</comment>
<dbReference type="EMBL" id="AUSV01000133">
    <property type="protein sequence ID" value="ESP91078.1"/>
    <property type="molecule type" value="Genomic_DNA"/>
</dbReference>
<name>V4HMT0_PSEL2</name>
<dbReference type="AlphaFoldDB" id="V4HMT0"/>
<protein>
    <submittedName>
        <fullName evidence="1">Uncharacterized protein</fullName>
    </submittedName>
</protein>
<organism evidence="1 2">
    <name type="scientific">Pseudoalteromonas luteoviolacea (strain 2ta16)</name>
    <dbReference type="NCBI Taxonomy" id="1353533"/>
    <lineage>
        <taxon>Bacteria</taxon>
        <taxon>Pseudomonadati</taxon>
        <taxon>Pseudomonadota</taxon>
        <taxon>Gammaproteobacteria</taxon>
        <taxon>Alteromonadales</taxon>
        <taxon>Pseudoalteromonadaceae</taxon>
        <taxon>Pseudoalteromonas</taxon>
    </lineage>
</organism>
<gene>
    <name evidence="1" type="ORF">PL2TA16_01470</name>
</gene>
<dbReference type="PATRIC" id="fig|1353533.3.peg.4892"/>
<evidence type="ECO:0000313" key="1">
    <source>
        <dbReference type="EMBL" id="ESP91078.1"/>
    </source>
</evidence>
<accession>V4HMT0</accession>